<evidence type="ECO:0000313" key="2">
    <source>
        <dbReference type="EMBL" id="GAA4814613.1"/>
    </source>
</evidence>
<dbReference type="InterPro" id="IPR008969">
    <property type="entry name" value="CarboxyPept-like_regulatory"/>
</dbReference>
<dbReference type="Gene3D" id="2.170.130.10">
    <property type="entry name" value="TonB-dependent receptor, plug domain"/>
    <property type="match status" value="1"/>
</dbReference>
<dbReference type="NCBIfam" id="TIGR04056">
    <property type="entry name" value="OMP_RagA_SusC"/>
    <property type="match status" value="1"/>
</dbReference>
<evidence type="ECO:0000259" key="1">
    <source>
        <dbReference type="Pfam" id="PF07715"/>
    </source>
</evidence>
<proteinExistence type="predicted"/>
<dbReference type="NCBIfam" id="TIGR04057">
    <property type="entry name" value="SusC_RagA_signa"/>
    <property type="match status" value="1"/>
</dbReference>
<dbReference type="InterPro" id="IPR012910">
    <property type="entry name" value="Plug_dom"/>
</dbReference>
<keyword evidence="3" id="KW-1185">Reference proteome</keyword>
<gene>
    <name evidence="2" type="ORF">GCM10023330_23020</name>
</gene>
<dbReference type="SUPFAM" id="SSF49464">
    <property type="entry name" value="Carboxypeptidase regulatory domain-like"/>
    <property type="match status" value="1"/>
</dbReference>
<accession>A0ABP9CNC8</accession>
<dbReference type="InterPro" id="IPR023996">
    <property type="entry name" value="TonB-dep_OMP_SusC/RagA"/>
</dbReference>
<dbReference type="SUPFAM" id="SSF56935">
    <property type="entry name" value="Porins"/>
    <property type="match status" value="1"/>
</dbReference>
<name>A0ABP9CNC8_9FLAO</name>
<dbReference type="Proteomes" id="UP001501433">
    <property type="component" value="Unassembled WGS sequence"/>
</dbReference>
<dbReference type="InterPro" id="IPR023997">
    <property type="entry name" value="TonB-dep_OMP_SusC/RagA_CS"/>
</dbReference>
<dbReference type="EMBL" id="BAABJW010000004">
    <property type="protein sequence ID" value="GAA4814613.1"/>
    <property type="molecule type" value="Genomic_DNA"/>
</dbReference>
<dbReference type="InterPro" id="IPR037066">
    <property type="entry name" value="Plug_dom_sf"/>
</dbReference>
<organism evidence="2 3">
    <name type="scientific">Litoribaculum gwangyangense</name>
    <dbReference type="NCBI Taxonomy" id="1130722"/>
    <lineage>
        <taxon>Bacteria</taxon>
        <taxon>Pseudomonadati</taxon>
        <taxon>Bacteroidota</taxon>
        <taxon>Flavobacteriia</taxon>
        <taxon>Flavobacteriales</taxon>
        <taxon>Flavobacteriaceae</taxon>
        <taxon>Litoribaculum</taxon>
    </lineage>
</organism>
<sequence length="1000" mass="111064">MATAQSKVTEISATVVDEQGNPLSGVKIYGPSGSRASTNVNGVFNISLPNDETVIIEKKGYESQFFSLSTLAGNITISLVKSNFLASEDDEIKMGILTRDRRDIVGSASSVNTKDRLTYDNTQFVRDYITGLIPGVRGSSSIRGIGNALFVIDGVFGRDPNVLNMEEVEQITVLKDANAVALYGSQGQNGVIIINTKRGKINKKEVNVNVRSGIRTPLALPNYLDGATYMELFNEAQLNDGTDPSLLRFSSDQIQNTRSGLDPISFPDTDLLDFMQPFISTHNVIAEFSGGNDKSQYYVNTGWLYNEDWININEDINAGTNRFNVRGNIDFKVNDWITSSIDAVVIISTDKSARSNLLSANTTFLPFEYSPLIPVSALDIENNPDLATLFAGATVFDGNLLGTAQQVGVNAPVARAIAGGYQDQVFRITQFNNAINFDLSGITKGLSAKTYISFDFAESYTTSIQNQYRTYAITGIQDGKITGLQDFGQDRRDLRESNSSNGFVSRIGTYALVNYQKSFGNHSINTTALGYYNSERRAGSIQTDRDTHLGFQMTYDFKKKLFVDFSSAYAHSIKLPEGNRGGFSPTVGLGYIISEEPFLKDNDFINYLKLKASGGVIKTDRGIDGYYLYQENYNDGASFTWADGLFSNRRQNITQSENLDLGFEERIDLNIGFESYLMNSLWLEANYFRTELDKQVGFLFDIYPSYFNTFRPRNNFSANLYTGFELGLNFNKTFNDLSIGIGANVLYSQTEASKRSEINEFAYQNRQGLELSTIFGYEDLGFYSQSDFVVDGNGDLVRDFEGNFILNNLPIPNFGGVQPGDLKYADQNGDNVIDQDDQIALGQGSSPWTYGINLNLKYKRFNLFVLGTGQTGALGNKLTGFSNYFSPNGNDKYSEVVLGRWTPQTASSATFPRLSAGENQNNFRTSTFWLYDNSFFEISRAQLTYEFTDALCDKIGVKDFSLNLQGTNLFEVAKNKDIRQLNVGTNPQARTYTLGIRASF</sequence>
<comment type="caution">
    <text evidence="2">The sequence shown here is derived from an EMBL/GenBank/DDBJ whole genome shotgun (WGS) entry which is preliminary data.</text>
</comment>
<dbReference type="Pfam" id="PF07715">
    <property type="entry name" value="Plug"/>
    <property type="match status" value="1"/>
</dbReference>
<reference evidence="3" key="1">
    <citation type="journal article" date="2019" name="Int. J. Syst. Evol. Microbiol.">
        <title>The Global Catalogue of Microorganisms (GCM) 10K type strain sequencing project: providing services to taxonomists for standard genome sequencing and annotation.</title>
        <authorList>
            <consortium name="The Broad Institute Genomics Platform"/>
            <consortium name="The Broad Institute Genome Sequencing Center for Infectious Disease"/>
            <person name="Wu L."/>
            <person name="Ma J."/>
        </authorList>
    </citation>
    <scope>NUCLEOTIDE SEQUENCE [LARGE SCALE GENOMIC DNA]</scope>
    <source>
        <strain evidence="3">JCM 18325</strain>
    </source>
</reference>
<feature type="domain" description="TonB-dependent receptor plug" evidence="1">
    <location>
        <begin position="106"/>
        <end position="191"/>
    </location>
</feature>
<evidence type="ECO:0000313" key="3">
    <source>
        <dbReference type="Proteomes" id="UP001501433"/>
    </source>
</evidence>
<protein>
    <submittedName>
        <fullName evidence="2">SusC/RagA family TonB-linked outer membrane protein</fullName>
    </submittedName>
</protein>